<accession>A0AAD6L742</accession>
<sequence>MFRERKWRGWDWRLRFAFFFLRDKMKHNNHGCGSDPSVYEKKRVSSTLSFPSRDSSKPPCQKLHASFHLIFHLLFTENIITAPERRRRRRRRTASKQSRSMMRTTMESSITS</sequence>
<feature type="compositionally biased region" description="Low complexity" evidence="1">
    <location>
        <begin position="98"/>
        <end position="112"/>
    </location>
</feature>
<dbReference type="Proteomes" id="UP001162972">
    <property type="component" value="Chromosome 18"/>
</dbReference>
<gene>
    <name evidence="2" type="ORF">OIU84_000799</name>
</gene>
<evidence type="ECO:0000256" key="1">
    <source>
        <dbReference type="SAM" id="MobiDB-lite"/>
    </source>
</evidence>
<name>A0AAD6L742_9ROSI</name>
<organism evidence="2 3">
    <name type="scientific">Salix udensis</name>
    <dbReference type="NCBI Taxonomy" id="889485"/>
    <lineage>
        <taxon>Eukaryota</taxon>
        <taxon>Viridiplantae</taxon>
        <taxon>Streptophyta</taxon>
        <taxon>Embryophyta</taxon>
        <taxon>Tracheophyta</taxon>
        <taxon>Spermatophyta</taxon>
        <taxon>Magnoliopsida</taxon>
        <taxon>eudicotyledons</taxon>
        <taxon>Gunneridae</taxon>
        <taxon>Pentapetalae</taxon>
        <taxon>rosids</taxon>
        <taxon>fabids</taxon>
        <taxon>Malpighiales</taxon>
        <taxon>Salicaceae</taxon>
        <taxon>Saliceae</taxon>
        <taxon>Salix</taxon>
    </lineage>
</organism>
<dbReference type="AlphaFoldDB" id="A0AAD6L742"/>
<comment type="caution">
    <text evidence="2">The sequence shown here is derived from an EMBL/GenBank/DDBJ whole genome shotgun (WGS) entry which is preliminary data.</text>
</comment>
<dbReference type="EMBL" id="JAPFFJ010000001">
    <property type="protein sequence ID" value="KAJ6435664.1"/>
    <property type="molecule type" value="Genomic_DNA"/>
</dbReference>
<keyword evidence="3" id="KW-1185">Reference proteome</keyword>
<feature type="region of interest" description="Disordered" evidence="1">
    <location>
        <begin position="84"/>
        <end position="112"/>
    </location>
</feature>
<protein>
    <submittedName>
        <fullName evidence="2">Uncharacterized protein</fullName>
    </submittedName>
</protein>
<proteinExistence type="predicted"/>
<reference evidence="2 3" key="1">
    <citation type="journal article" date="2023" name="Int. J. Mol. Sci.">
        <title>De Novo Assembly and Annotation of 11 Diverse Shrub Willow (Salix) Genomes Reveals Novel Gene Organization in Sex-Linked Regions.</title>
        <authorList>
            <person name="Hyden B."/>
            <person name="Feng K."/>
            <person name="Yates T.B."/>
            <person name="Jawdy S."/>
            <person name="Cereghino C."/>
            <person name="Smart L.B."/>
            <person name="Muchero W."/>
        </authorList>
    </citation>
    <scope>NUCLEOTIDE SEQUENCE [LARGE SCALE GENOMIC DNA]</scope>
    <source>
        <tissue evidence="2">Shoot tip</tissue>
    </source>
</reference>
<evidence type="ECO:0000313" key="3">
    <source>
        <dbReference type="Proteomes" id="UP001162972"/>
    </source>
</evidence>
<feature type="compositionally biased region" description="Basic residues" evidence="1">
    <location>
        <begin position="85"/>
        <end position="94"/>
    </location>
</feature>
<evidence type="ECO:0000313" key="2">
    <source>
        <dbReference type="EMBL" id="KAJ6435664.1"/>
    </source>
</evidence>